<evidence type="ECO:0000313" key="3">
    <source>
        <dbReference type="Proteomes" id="UP000003465"/>
    </source>
</evidence>
<accession>A0A656GM68</accession>
<evidence type="ECO:0000259" key="1">
    <source>
        <dbReference type="Pfam" id="PF03050"/>
    </source>
</evidence>
<feature type="non-terminal residue" evidence="2">
    <location>
        <position position="44"/>
    </location>
</feature>
<dbReference type="Proteomes" id="UP000003465">
    <property type="component" value="Unassembled WGS sequence"/>
</dbReference>
<gene>
    <name evidence="2" type="ORF">PSYMO_36388</name>
</gene>
<proteinExistence type="predicted"/>
<sequence length="44" mass="4998">MIEKSMASPRVLAMLLATKYVDGLPLHRFETVLSRQGIEIPRQT</sequence>
<dbReference type="EMBL" id="AEAG01002634">
    <property type="protein sequence ID" value="EGH26649.1"/>
    <property type="molecule type" value="Genomic_DNA"/>
</dbReference>
<organism evidence="2 3">
    <name type="scientific">Pseudomonas amygdali pv. mori str. 301020</name>
    <dbReference type="NCBI Taxonomy" id="629261"/>
    <lineage>
        <taxon>Bacteria</taxon>
        <taxon>Pseudomonadati</taxon>
        <taxon>Pseudomonadota</taxon>
        <taxon>Gammaproteobacteria</taxon>
        <taxon>Pseudomonadales</taxon>
        <taxon>Pseudomonadaceae</taxon>
        <taxon>Pseudomonas</taxon>
        <taxon>Pseudomonas amygdali</taxon>
    </lineage>
</organism>
<dbReference type="AlphaFoldDB" id="A0A656GM68"/>
<evidence type="ECO:0000313" key="2">
    <source>
        <dbReference type="EMBL" id="EGH26649.1"/>
    </source>
</evidence>
<dbReference type="InterPro" id="IPR004291">
    <property type="entry name" value="Transposase_IS66_central"/>
</dbReference>
<protein>
    <submittedName>
        <fullName evidence="2">Transposase IS66</fullName>
    </submittedName>
</protein>
<name>A0A656GM68_PSEA0</name>
<dbReference type="Pfam" id="PF03050">
    <property type="entry name" value="DDE_Tnp_IS66"/>
    <property type="match status" value="1"/>
</dbReference>
<comment type="caution">
    <text evidence="2">The sequence shown here is derived from an EMBL/GenBank/DDBJ whole genome shotgun (WGS) entry which is preliminary data.</text>
</comment>
<feature type="domain" description="Transposase IS66 central" evidence="1">
    <location>
        <begin position="4"/>
        <end position="44"/>
    </location>
</feature>
<reference evidence="2 3" key="1">
    <citation type="journal article" date="2011" name="PLoS Pathog.">
        <title>Dynamic evolution of pathogenicity revealed by sequencing and comparative genomics of 19 Pseudomonas syringae isolates.</title>
        <authorList>
            <person name="Baltrus D.A."/>
            <person name="Nishimura M.T."/>
            <person name="Romanchuk A."/>
            <person name="Chang J.H."/>
            <person name="Mukhtar M.S."/>
            <person name="Cherkis K."/>
            <person name="Roach J."/>
            <person name="Grant S.R."/>
            <person name="Jones C.D."/>
            <person name="Dangl J.L."/>
        </authorList>
    </citation>
    <scope>NUCLEOTIDE SEQUENCE [LARGE SCALE GENOMIC DNA]</scope>
    <source>
        <strain evidence="2 3">301020</strain>
    </source>
</reference>